<evidence type="ECO:0000256" key="9">
    <source>
        <dbReference type="SAM" id="Phobius"/>
    </source>
</evidence>
<evidence type="ECO:0000259" key="10">
    <source>
        <dbReference type="PROSITE" id="PS51105"/>
    </source>
</evidence>
<keyword evidence="5 9" id="KW-0812">Transmembrane</keyword>
<feature type="transmembrane region" description="Helical" evidence="9">
    <location>
        <begin position="301"/>
        <end position="321"/>
    </location>
</feature>
<feature type="transmembrane region" description="Helical" evidence="9">
    <location>
        <begin position="185"/>
        <end position="212"/>
    </location>
</feature>
<evidence type="ECO:0000256" key="3">
    <source>
        <dbReference type="ARBA" id="ARBA00022475"/>
    </source>
</evidence>
<evidence type="ECO:0000256" key="1">
    <source>
        <dbReference type="ARBA" id="ARBA00004651"/>
    </source>
</evidence>
<comment type="function">
    <text evidence="8">The phosphoenolpyruvate-dependent sugar phosphotransferase system (PTS), a major carbohydrate active -transport system, catalyzes the phosphorylation of incoming sugar substrates concomitant with their translocation across the cell membrane.</text>
</comment>
<feature type="transmembrane region" description="Helical" evidence="9">
    <location>
        <begin position="114"/>
        <end position="131"/>
    </location>
</feature>
<dbReference type="PROSITE" id="PS51105">
    <property type="entry name" value="PTS_EIIC_TYPE_3"/>
    <property type="match status" value="1"/>
</dbReference>
<dbReference type="PANTHER" id="PTHR33989:SF4">
    <property type="entry name" value="PTS SYSTEM N,N'-DIACETYLCHITOBIOSE-SPECIFIC EIIC COMPONENT"/>
    <property type="match status" value="1"/>
</dbReference>
<feature type="transmembrane region" description="Helical" evidence="9">
    <location>
        <begin position="341"/>
        <end position="363"/>
    </location>
</feature>
<proteinExistence type="predicted"/>
<dbReference type="GO" id="GO:0009401">
    <property type="term" value="P:phosphoenolpyruvate-dependent sugar phosphotransferase system"/>
    <property type="evidence" value="ECO:0007669"/>
    <property type="project" value="InterPro"/>
</dbReference>
<dbReference type="OrthoDB" id="1550290at2"/>
<reference evidence="11 12" key="1">
    <citation type="submission" date="2016-10" db="EMBL/GenBank/DDBJ databases">
        <authorList>
            <person name="de Groot N.N."/>
        </authorList>
    </citation>
    <scope>NUCLEOTIDE SEQUENCE [LARGE SCALE GENOMIC DNA]</scope>
    <source>
        <strain evidence="11 12">DSM 20581</strain>
    </source>
</reference>
<gene>
    <name evidence="11" type="ORF">SAMN04488506_0448</name>
</gene>
<keyword evidence="4 8" id="KW-0762">Sugar transport</keyword>
<dbReference type="InterPro" id="IPR051088">
    <property type="entry name" value="PTS_Sugar-EIIC/EIIB"/>
</dbReference>
<feature type="transmembrane region" description="Helical" evidence="9">
    <location>
        <begin position="408"/>
        <end position="430"/>
    </location>
</feature>
<keyword evidence="12" id="KW-1185">Reference proteome</keyword>
<name>A0A1I5VB09_9LACT</name>
<feature type="transmembrane region" description="Helical" evidence="9">
    <location>
        <begin position="34"/>
        <end position="56"/>
    </location>
</feature>
<keyword evidence="3 8" id="KW-1003">Cell membrane</keyword>
<feature type="domain" description="PTS EIIC type-3" evidence="10">
    <location>
        <begin position="11"/>
        <end position="426"/>
    </location>
</feature>
<comment type="subcellular location">
    <subcellularLocation>
        <location evidence="1">Cell membrane</location>
        <topology evidence="1">Multi-pass membrane protein</topology>
    </subcellularLocation>
</comment>
<dbReference type="AlphaFoldDB" id="A0A1I5VB09"/>
<keyword evidence="2 8" id="KW-0813">Transport</keyword>
<evidence type="ECO:0000256" key="6">
    <source>
        <dbReference type="ARBA" id="ARBA00022989"/>
    </source>
</evidence>
<evidence type="ECO:0000256" key="8">
    <source>
        <dbReference type="PIRNR" id="PIRNR006351"/>
    </source>
</evidence>
<feature type="transmembrane region" description="Helical" evidence="9">
    <location>
        <begin position="370"/>
        <end position="388"/>
    </location>
</feature>
<sequence length="451" mass="49009">MSFMDKFEGALEKTLVPLSIKLNSQRHIGAVRDAFILAFPLTMAGSLILLLNFAVLSPDGFIASLLNLESIFPNLAEAQNIFSPVVRGTNDVLSIFIVFMIARNLTETYKQDSLLGGLTAISTFFILYPPYQNVEGANYLATQYIGAQGLFVAMIVGLLVGEIFSRLSLNKRLKIKMPEQVPPAVARSFSVLIPIILILMLFSVINYVVTLFFPDGINQLIYSLIQAPLTNIGGNVFAVIILALVSNMLWVLGIHGPNTIAAIRDPIFSPMGIENLNYIAEKGTTWGVPYPINWGSMNDGFANYGGSGMTLGLLIAVFLVSKRKDYRNIAKLSFAPGLFNINEPVVFGLPIVLNPIMIIPFVLTPVINILIGYFFIVSEIIPPIGYSVPWTTPGPLIPFLGTGGSWGALAVGFLCLGVSVLTYMPFVLATNKAAVKMEEMENAQDATSVEA</sequence>
<dbReference type="NCBIfam" id="TIGR00410">
    <property type="entry name" value="lacE"/>
    <property type="match status" value="1"/>
</dbReference>
<dbReference type="STRING" id="82801.SAMN04488506_0448"/>
<dbReference type="EMBL" id="FOXW01000001">
    <property type="protein sequence ID" value="SFQ04581.1"/>
    <property type="molecule type" value="Genomic_DNA"/>
</dbReference>
<feature type="transmembrane region" description="Helical" evidence="9">
    <location>
        <begin position="143"/>
        <end position="164"/>
    </location>
</feature>
<dbReference type="GO" id="GO:1902815">
    <property type="term" value="P:N,N'-diacetylchitobiose import"/>
    <property type="evidence" value="ECO:0007669"/>
    <property type="project" value="TreeGrafter"/>
</dbReference>
<feature type="transmembrane region" description="Helical" evidence="9">
    <location>
        <begin position="232"/>
        <end position="254"/>
    </location>
</feature>
<evidence type="ECO:0000256" key="7">
    <source>
        <dbReference type="ARBA" id="ARBA00023136"/>
    </source>
</evidence>
<evidence type="ECO:0000313" key="11">
    <source>
        <dbReference type="EMBL" id="SFQ04581.1"/>
    </source>
</evidence>
<dbReference type="InterPro" id="IPR003352">
    <property type="entry name" value="PTS_EIIC"/>
</dbReference>
<dbReference type="PANTHER" id="PTHR33989">
    <property type="match status" value="1"/>
</dbReference>
<dbReference type="PIRSF" id="PIRSF006351">
    <property type="entry name" value="PTS_EIIC-Cellobiose"/>
    <property type="match status" value="1"/>
</dbReference>
<dbReference type="InterPro" id="IPR004796">
    <property type="entry name" value="PTS_IIC_cello"/>
</dbReference>
<keyword evidence="6 9" id="KW-1133">Transmembrane helix</keyword>
<organism evidence="11 12">
    <name type="scientific">Desemzia incerta</name>
    <dbReference type="NCBI Taxonomy" id="82801"/>
    <lineage>
        <taxon>Bacteria</taxon>
        <taxon>Bacillati</taxon>
        <taxon>Bacillota</taxon>
        <taxon>Bacilli</taxon>
        <taxon>Lactobacillales</taxon>
        <taxon>Carnobacteriaceae</taxon>
        <taxon>Desemzia</taxon>
    </lineage>
</organism>
<protein>
    <recommendedName>
        <fullName evidence="8">Permease IIC component</fullName>
    </recommendedName>
</protein>
<dbReference type="GO" id="GO:0005886">
    <property type="term" value="C:plasma membrane"/>
    <property type="evidence" value="ECO:0007669"/>
    <property type="project" value="UniProtKB-SubCell"/>
</dbReference>
<evidence type="ECO:0000313" key="12">
    <source>
        <dbReference type="Proteomes" id="UP000199136"/>
    </source>
</evidence>
<dbReference type="GO" id="GO:0008982">
    <property type="term" value="F:protein-N(PI)-phosphohistidine-sugar phosphotransferase activity"/>
    <property type="evidence" value="ECO:0007669"/>
    <property type="project" value="UniProtKB-UniRule"/>
</dbReference>
<feature type="transmembrane region" description="Helical" evidence="9">
    <location>
        <begin position="81"/>
        <end position="102"/>
    </location>
</feature>
<evidence type="ECO:0000256" key="5">
    <source>
        <dbReference type="ARBA" id="ARBA00022692"/>
    </source>
</evidence>
<evidence type="ECO:0000256" key="2">
    <source>
        <dbReference type="ARBA" id="ARBA00022448"/>
    </source>
</evidence>
<evidence type="ECO:0000256" key="4">
    <source>
        <dbReference type="ARBA" id="ARBA00022597"/>
    </source>
</evidence>
<keyword evidence="7 8" id="KW-0472">Membrane</keyword>
<accession>A0A1I5VB09</accession>
<dbReference type="InterPro" id="IPR004501">
    <property type="entry name" value="PTS_EIIC_3"/>
</dbReference>
<dbReference type="Pfam" id="PF02378">
    <property type="entry name" value="PTS_EIIC"/>
    <property type="match status" value="1"/>
</dbReference>
<dbReference type="Proteomes" id="UP000199136">
    <property type="component" value="Unassembled WGS sequence"/>
</dbReference>